<evidence type="ECO:0000313" key="1">
    <source>
        <dbReference type="EMBL" id="EYA16243.1"/>
    </source>
</evidence>
<reference evidence="1 2" key="1">
    <citation type="submission" date="2014-02" db="EMBL/GenBank/DDBJ databases">
        <authorList>
            <person name="Sears C."/>
            <person name="Carroll K."/>
            <person name="Sack B.R."/>
            <person name="Qadri F."/>
            <person name="Myers L.L."/>
            <person name="Chung G.-T."/>
            <person name="Escheverria P."/>
            <person name="Fraser C.M."/>
            <person name="Sadzewicz L."/>
            <person name="Shefchek K.A."/>
            <person name="Tallon L."/>
            <person name="Das S.P."/>
            <person name="Daugherty S."/>
            <person name="Mongodin E.F."/>
        </authorList>
    </citation>
    <scope>NUCLEOTIDE SEQUENCE [LARGE SCALE GENOMIC DNA]</scope>
    <source>
        <strain evidence="1 2">1007-1-F #10</strain>
    </source>
</reference>
<accession>A0AAN4N2U1</accession>
<organism evidence="1 2">
    <name type="scientific">Bacteroides fragilis str. 1007-1-F #10</name>
    <dbReference type="NCBI Taxonomy" id="1339295"/>
    <lineage>
        <taxon>Bacteria</taxon>
        <taxon>Pseudomonadati</taxon>
        <taxon>Bacteroidota</taxon>
        <taxon>Bacteroidia</taxon>
        <taxon>Bacteroidales</taxon>
        <taxon>Bacteroidaceae</taxon>
        <taxon>Bacteroides</taxon>
    </lineage>
</organism>
<protein>
    <submittedName>
        <fullName evidence="1">Uncharacterized protein</fullName>
    </submittedName>
</protein>
<dbReference type="Proteomes" id="UP000022433">
    <property type="component" value="Unassembled WGS sequence"/>
</dbReference>
<comment type="caution">
    <text evidence="1">The sequence shown here is derived from an EMBL/GenBank/DDBJ whole genome shotgun (WGS) entry which is preliminary data.</text>
</comment>
<dbReference type="AlphaFoldDB" id="A0AAN4N2U1"/>
<gene>
    <name evidence="1" type="ORF">M104_0392</name>
</gene>
<sequence>MGKEFPSFAGVTGGSRIMAFLRSFRYEEKFFHRKGPKGKPAIESSEA</sequence>
<dbReference type="EMBL" id="JGEA01000005">
    <property type="protein sequence ID" value="EYA16243.1"/>
    <property type="molecule type" value="Genomic_DNA"/>
</dbReference>
<evidence type="ECO:0000313" key="2">
    <source>
        <dbReference type="Proteomes" id="UP000022433"/>
    </source>
</evidence>
<name>A0AAN4N2U1_BACFG</name>
<proteinExistence type="predicted"/>